<dbReference type="SMART" id="SM00267">
    <property type="entry name" value="GGDEF"/>
    <property type="match status" value="1"/>
</dbReference>
<dbReference type="GO" id="GO:0043709">
    <property type="term" value="P:cell adhesion involved in single-species biofilm formation"/>
    <property type="evidence" value="ECO:0007669"/>
    <property type="project" value="TreeGrafter"/>
</dbReference>
<dbReference type="PROSITE" id="PS50887">
    <property type="entry name" value="GGDEF"/>
    <property type="match status" value="1"/>
</dbReference>
<evidence type="ECO:0000259" key="3">
    <source>
        <dbReference type="PROSITE" id="PS50887"/>
    </source>
</evidence>
<dbReference type="EMBL" id="BAER01000066">
    <property type="protein sequence ID" value="GAC33632.1"/>
    <property type="molecule type" value="Genomic_DNA"/>
</dbReference>
<reference evidence="5" key="1">
    <citation type="journal article" date="2014" name="Environ. Microbiol.">
        <title>Comparative genomics of the marine bacterial genus Glaciecola reveals the high degree of genomic diversity and genomic characteristic for cold adaptation.</title>
        <authorList>
            <person name="Qin Q.L."/>
            <person name="Xie B.B."/>
            <person name="Yu Y."/>
            <person name="Shu Y.L."/>
            <person name="Rong J.C."/>
            <person name="Zhang Y.J."/>
            <person name="Zhao D.L."/>
            <person name="Chen X.L."/>
            <person name="Zhang X.Y."/>
            <person name="Chen B."/>
            <person name="Zhou B.C."/>
            <person name="Zhang Y.Z."/>
        </authorList>
    </citation>
    <scope>NUCLEOTIDE SEQUENCE [LARGE SCALE GENOMIC DNA]</scope>
    <source>
        <strain evidence="5">LMG 21857</strain>
    </source>
</reference>
<dbReference type="Proteomes" id="UP000006322">
    <property type="component" value="Unassembled WGS sequence"/>
</dbReference>
<gene>
    <name evidence="4" type="ORF">GPLA_2738</name>
</gene>
<sequence>MEQLNQLYEQHVGENVFNPGHYAPVLNQHELSTFFQKWLTTIDLTVLGALFFEQLQNTLPLCGLKIQCNHSDFHYGDLSTSKHSKHLAVRQDDDQIAMHHYAFTRTLIVREWQILQQLHMLFKNPLKNGLEYERIKLVATRDNLTALGNRRSFNDTMHRLFSHAKRQPSQFALLVIDLDKFKQVNDQFGHTQGDKILVACAETISSCLRDTDFAFRFGGDEFCCLLTDTCIESCQQITQRIQHAFTNHSLLAPHNISCSIGSAIYQVDDTEHSLFMRADAAMYRNKK</sequence>
<evidence type="ECO:0000256" key="2">
    <source>
        <dbReference type="ARBA" id="ARBA00012528"/>
    </source>
</evidence>
<dbReference type="InterPro" id="IPR029787">
    <property type="entry name" value="Nucleotide_cyclase"/>
</dbReference>
<accession>K6ZTM6</accession>
<evidence type="ECO:0000256" key="1">
    <source>
        <dbReference type="ARBA" id="ARBA00001946"/>
    </source>
</evidence>
<comment type="caution">
    <text evidence="4">The sequence shown here is derived from an EMBL/GenBank/DDBJ whole genome shotgun (WGS) entry which is preliminary data.</text>
</comment>
<keyword evidence="5" id="KW-1185">Reference proteome</keyword>
<protein>
    <recommendedName>
        <fullName evidence="2">diguanylate cyclase</fullName>
        <ecNumber evidence="2">2.7.7.65</ecNumber>
    </recommendedName>
</protein>
<dbReference type="SUPFAM" id="SSF55073">
    <property type="entry name" value="Nucleotide cyclase"/>
    <property type="match status" value="1"/>
</dbReference>
<proteinExistence type="predicted"/>
<dbReference type="FunFam" id="3.30.70.270:FF:000001">
    <property type="entry name" value="Diguanylate cyclase domain protein"/>
    <property type="match status" value="1"/>
</dbReference>
<dbReference type="GO" id="GO:0005886">
    <property type="term" value="C:plasma membrane"/>
    <property type="evidence" value="ECO:0007669"/>
    <property type="project" value="TreeGrafter"/>
</dbReference>
<dbReference type="AlphaFoldDB" id="K6ZTM6"/>
<dbReference type="PANTHER" id="PTHR45138:SF6">
    <property type="entry name" value="DIGUANYLATE CYCLASE DGCN"/>
    <property type="match status" value="1"/>
</dbReference>
<feature type="domain" description="GGDEF" evidence="3">
    <location>
        <begin position="169"/>
        <end position="287"/>
    </location>
</feature>
<dbReference type="NCBIfam" id="TIGR00254">
    <property type="entry name" value="GGDEF"/>
    <property type="match status" value="1"/>
</dbReference>
<dbReference type="PANTHER" id="PTHR45138">
    <property type="entry name" value="REGULATORY COMPONENTS OF SENSORY TRANSDUCTION SYSTEM"/>
    <property type="match status" value="1"/>
</dbReference>
<dbReference type="GO" id="GO:0052621">
    <property type="term" value="F:diguanylate cyclase activity"/>
    <property type="evidence" value="ECO:0007669"/>
    <property type="project" value="UniProtKB-EC"/>
</dbReference>
<dbReference type="EC" id="2.7.7.65" evidence="2"/>
<evidence type="ECO:0000313" key="4">
    <source>
        <dbReference type="EMBL" id="GAC33632.1"/>
    </source>
</evidence>
<dbReference type="Pfam" id="PF00990">
    <property type="entry name" value="GGDEF"/>
    <property type="match status" value="1"/>
</dbReference>
<dbReference type="InterPro" id="IPR050469">
    <property type="entry name" value="Diguanylate_Cyclase"/>
</dbReference>
<organism evidence="4 5">
    <name type="scientific">Paraglaciecola polaris LMG 21857</name>
    <dbReference type="NCBI Taxonomy" id="1129793"/>
    <lineage>
        <taxon>Bacteria</taxon>
        <taxon>Pseudomonadati</taxon>
        <taxon>Pseudomonadota</taxon>
        <taxon>Gammaproteobacteria</taxon>
        <taxon>Alteromonadales</taxon>
        <taxon>Alteromonadaceae</taxon>
        <taxon>Paraglaciecola</taxon>
    </lineage>
</organism>
<dbReference type="CDD" id="cd01949">
    <property type="entry name" value="GGDEF"/>
    <property type="match status" value="1"/>
</dbReference>
<name>K6ZTM6_9ALTE</name>
<dbReference type="OrthoDB" id="9812260at2"/>
<dbReference type="GO" id="GO:1902201">
    <property type="term" value="P:negative regulation of bacterial-type flagellum-dependent cell motility"/>
    <property type="evidence" value="ECO:0007669"/>
    <property type="project" value="TreeGrafter"/>
</dbReference>
<dbReference type="STRING" id="1129793.GPLA_2738"/>
<dbReference type="InterPro" id="IPR043128">
    <property type="entry name" value="Rev_trsase/Diguanyl_cyclase"/>
</dbReference>
<comment type="cofactor">
    <cofactor evidence="1">
        <name>Mg(2+)</name>
        <dbReference type="ChEBI" id="CHEBI:18420"/>
    </cofactor>
</comment>
<dbReference type="InterPro" id="IPR000160">
    <property type="entry name" value="GGDEF_dom"/>
</dbReference>
<evidence type="ECO:0000313" key="5">
    <source>
        <dbReference type="Proteomes" id="UP000006322"/>
    </source>
</evidence>
<dbReference type="RefSeq" id="WP_007105408.1">
    <property type="nucleotide sequence ID" value="NZ_BAER01000066.1"/>
</dbReference>
<dbReference type="Gene3D" id="3.30.70.270">
    <property type="match status" value="1"/>
</dbReference>